<dbReference type="OrthoDB" id="6429725at2759"/>
<comment type="caution">
    <text evidence="3">The sequence shown here is derived from an EMBL/GenBank/DDBJ whole genome shotgun (WGS) entry which is preliminary data.</text>
</comment>
<organism evidence="3 4">
    <name type="scientific">Araneus ventricosus</name>
    <name type="common">Orbweaver spider</name>
    <name type="synonym">Epeira ventricosa</name>
    <dbReference type="NCBI Taxonomy" id="182803"/>
    <lineage>
        <taxon>Eukaryota</taxon>
        <taxon>Metazoa</taxon>
        <taxon>Ecdysozoa</taxon>
        <taxon>Arthropoda</taxon>
        <taxon>Chelicerata</taxon>
        <taxon>Arachnida</taxon>
        <taxon>Araneae</taxon>
        <taxon>Araneomorphae</taxon>
        <taxon>Entelegynae</taxon>
        <taxon>Araneoidea</taxon>
        <taxon>Araneidae</taxon>
        <taxon>Araneus</taxon>
    </lineage>
</organism>
<dbReference type="PROSITE" id="PS50878">
    <property type="entry name" value="RT_POL"/>
    <property type="match status" value="1"/>
</dbReference>
<dbReference type="GO" id="GO:0003964">
    <property type="term" value="F:RNA-directed DNA polymerase activity"/>
    <property type="evidence" value="ECO:0007669"/>
    <property type="project" value="UniProtKB-KW"/>
</dbReference>
<dbReference type="SUPFAM" id="SSF56672">
    <property type="entry name" value="DNA/RNA polymerases"/>
    <property type="match status" value="1"/>
</dbReference>
<dbReference type="EMBL" id="BGPR01006896">
    <property type="protein sequence ID" value="GBN22702.1"/>
    <property type="molecule type" value="Genomic_DNA"/>
</dbReference>
<keyword evidence="4" id="KW-1185">Reference proteome</keyword>
<keyword evidence="3" id="KW-0548">Nucleotidyltransferase</keyword>
<keyword evidence="3" id="KW-0808">Transferase</keyword>
<dbReference type="Proteomes" id="UP000499080">
    <property type="component" value="Unassembled WGS sequence"/>
</dbReference>
<evidence type="ECO:0000313" key="3">
    <source>
        <dbReference type="EMBL" id="GBN22702.1"/>
    </source>
</evidence>
<evidence type="ECO:0000259" key="2">
    <source>
        <dbReference type="PROSITE" id="PS50878"/>
    </source>
</evidence>
<dbReference type="AlphaFoldDB" id="A0A4Y2M7I2"/>
<dbReference type="InterPro" id="IPR043502">
    <property type="entry name" value="DNA/RNA_pol_sf"/>
</dbReference>
<dbReference type="Pfam" id="PF00078">
    <property type="entry name" value="RVT_1"/>
    <property type="match status" value="1"/>
</dbReference>
<dbReference type="PANTHER" id="PTHR19446">
    <property type="entry name" value="REVERSE TRANSCRIPTASES"/>
    <property type="match status" value="1"/>
</dbReference>
<protein>
    <submittedName>
        <fullName evidence="3">Putative RNA-directed DNA polymerase from transposon X-element</fullName>
    </submittedName>
</protein>
<evidence type="ECO:0000313" key="4">
    <source>
        <dbReference type="Proteomes" id="UP000499080"/>
    </source>
</evidence>
<accession>A0A4Y2M7I2</accession>
<dbReference type="CDD" id="cd01650">
    <property type="entry name" value="RT_nLTR_like"/>
    <property type="match status" value="1"/>
</dbReference>
<feature type="domain" description="Reverse transcriptase" evidence="2">
    <location>
        <begin position="361"/>
        <end position="494"/>
    </location>
</feature>
<name>A0A4Y2M7I2_ARAVE</name>
<keyword evidence="3" id="KW-0695">RNA-directed DNA polymerase</keyword>
<evidence type="ECO:0000256" key="1">
    <source>
        <dbReference type="SAM" id="MobiDB-lite"/>
    </source>
</evidence>
<dbReference type="InterPro" id="IPR000477">
    <property type="entry name" value="RT_dom"/>
</dbReference>
<feature type="region of interest" description="Disordered" evidence="1">
    <location>
        <begin position="39"/>
        <end position="61"/>
    </location>
</feature>
<reference evidence="3 4" key="1">
    <citation type="journal article" date="2019" name="Sci. Rep.">
        <title>Orb-weaving spider Araneus ventricosus genome elucidates the spidroin gene catalogue.</title>
        <authorList>
            <person name="Kono N."/>
            <person name="Nakamura H."/>
            <person name="Ohtoshi R."/>
            <person name="Moran D.A.P."/>
            <person name="Shinohara A."/>
            <person name="Yoshida Y."/>
            <person name="Fujiwara M."/>
            <person name="Mori M."/>
            <person name="Tomita M."/>
            <person name="Arakawa K."/>
        </authorList>
    </citation>
    <scope>NUCLEOTIDE SEQUENCE [LARGE SCALE GENOMIC DNA]</scope>
</reference>
<proteinExistence type="predicted"/>
<gene>
    <name evidence="3" type="primary">X-elementORF2_290</name>
    <name evidence="3" type="ORF">AVEN_68038_1</name>
</gene>
<sequence>MAVLPPLEKILLQSRESDADAEMSSSYFSEEDALEYNMSEDLEDSPAVTSPPPSSKPEKANKYKNSLDLAICSPSLLPMLNFRFGGDLYNSDHFPLEVSYADSACVTQRPQRYLFQRADWAAFRQLAVITETMVVSNDIDEAIKTVTDQIISAADVAIPKSSSHPRKFRKPWWNDACREAYQNQRRLWGIFRRYLTLENHVAFKKARATARRIRRRSQRESWMTYISSVTSAISSAQLWKKVKAANRIYKEFSFPVIRTGTTLYSTPTEVANIIGQGFARVSSADSYSPTFLVTKRRAEQILLNFKTRKPLSYNCAFRMFELRKALSKVKDTSPGPDGITYSMIRHLDADSPTNLLNLFNRIWKEQDYPSQWREAIVIPILKPEKDPSNPLNYRPIALTSCLSKTLERMVNARLVYQLKKTRCIPTFQSGFRKGRSALDNIIKLETQIRNAFVRRNHLVSIFFDIEKAYDHTWRHVILRSLHDSEFQGNLPIFI</sequence>